<protein>
    <submittedName>
        <fullName evidence="2">Uncharacterized protein</fullName>
    </submittedName>
</protein>
<dbReference type="EMBL" id="JAHHUM010000305">
    <property type="protein sequence ID" value="KAK5621430.1"/>
    <property type="molecule type" value="Genomic_DNA"/>
</dbReference>
<dbReference type="Proteomes" id="UP001311232">
    <property type="component" value="Unassembled WGS sequence"/>
</dbReference>
<evidence type="ECO:0000256" key="1">
    <source>
        <dbReference type="SAM" id="MobiDB-lite"/>
    </source>
</evidence>
<sequence length="115" mass="13114">MEEIHWWAWQPADAAYLLAFSACLLHRSKFAEPRKPLTRLLMTVTLHWTQLAICLTSLTSSEPACLLSNALRILNSDLVPVKLTTQTTPLKPRQEPRRQTVSSDQLNSRSQTIPY</sequence>
<evidence type="ECO:0000313" key="2">
    <source>
        <dbReference type="EMBL" id="KAK5621430.1"/>
    </source>
</evidence>
<feature type="region of interest" description="Disordered" evidence="1">
    <location>
        <begin position="85"/>
        <end position="115"/>
    </location>
</feature>
<dbReference type="AlphaFoldDB" id="A0AAV9SKD6"/>
<organism evidence="2 3">
    <name type="scientific">Crenichthys baileyi</name>
    <name type="common">White River springfish</name>
    <dbReference type="NCBI Taxonomy" id="28760"/>
    <lineage>
        <taxon>Eukaryota</taxon>
        <taxon>Metazoa</taxon>
        <taxon>Chordata</taxon>
        <taxon>Craniata</taxon>
        <taxon>Vertebrata</taxon>
        <taxon>Euteleostomi</taxon>
        <taxon>Actinopterygii</taxon>
        <taxon>Neopterygii</taxon>
        <taxon>Teleostei</taxon>
        <taxon>Neoteleostei</taxon>
        <taxon>Acanthomorphata</taxon>
        <taxon>Ovalentaria</taxon>
        <taxon>Atherinomorphae</taxon>
        <taxon>Cyprinodontiformes</taxon>
        <taxon>Goodeidae</taxon>
        <taxon>Crenichthys</taxon>
    </lineage>
</organism>
<name>A0AAV9SKD6_9TELE</name>
<comment type="caution">
    <text evidence="2">The sequence shown here is derived from an EMBL/GenBank/DDBJ whole genome shotgun (WGS) entry which is preliminary data.</text>
</comment>
<evidence type="ECO:0000313" key="3">
    <source>
        <dbReference type="Proteomes" id="UP001311232"/>
    </source>
</evidence>
<keyword evidence="3" id="KW-1185">Reference proteome</keyword>
<feature type="compositionally biased region" description="Polar residues" evidence="1">
    <location>
        <begin position="99"/>
        <end position="115"/>
    </location>
</feature>
<gene>
    <name evidence="2" type="ORF">CRENBAI_006814</name>
</gene>
<proteinExistence type="predicted"/>
<reference evidence="2 3" key="1">
    <citation type="submission" date="2021-06" db="EMBL/GenBank/DDBJ databases">
        <authorList>
            <person name="Palmer J.M."/>
        </authorList>
    </citation>
    <scope>NUCLEOTIDE SEQUENCE [LARGE SCALE GENOMIC DNA]</scope>
    <source>
        <strain evidence="2 3">MEX-2019</strain>
        <tissue evidence="2">Muscle</tissue>
    </source>
</reference>
<accession>A0AAV9SKD6</accession>